<organism evidence="1 2">
    <name type="scientific">Rhizobium daejeonense</name>
    <dbReference type="NCBI Taxonomy" id="240521"/>
    <lineage>
        <taxon>Bacteria</taxon>
        <taxon>Pseudomonadati</taxon>
        <taxon>Pseudomonadota</taxon>
        <taxon>Alphaproteobacteria</taxon>
        <taxon>Hyphomicrobiales</taxon>
        <taxon>Rhizobiaceae</taxon>
        <taxon>Rhizobium/Agrobacterium group</taxon>
        <taxon>Rhizobium</taxon>
    </lineage>
</organism>
<reference evidence="1 2" key="1">
    <citation type="submission" date="2020-02" db="EMBL/GenBank/DDBJ databases">
        <title>Genome sequence of the type strain CCBAU10050 of Rhizobium daejeonense.</title>
        <authorList>
            <person name="Gao J."/>
            <person name="Sun J."/>
        </authorList>
    </citation>
    <scope>NUCLEOTIDE SEQUENCE [LARGE SCALE GENOMIC DNA]</scope>
    <source>
        <strain evidence="1 2">CCBAU10050</strain>
    </source>
</reference>
<comment type="caution">
    <text evidence="1">The sequence shown here is derived from an EMBL/GenBank/DDBJ whole genome shotgun (WGS) entry which is preliminary data.</text>
</comment>
<protein>
    <submittedName>
        <fullName evidence="1">Uncharacterized protein</fullName>
    </submittedName>
</protein>
<dbReference type="AlphaFoldDB" id="A0A6M1RUE0"/>
<accession>A0A6M1RUE0</accession>
<gene>
    <name evidence="1" type="ORF">G6N76_16760</name>
</gene>
<keyword evidence="2" id="KW-1185">Reference proteome</keyword>
<dbReference type="EMBL" id="JAAKZH010000005">
    <property type="protein sequence ID" value="NGO65324.1"/>
    <property type="molecule type" value="Genomic_DNA"/>
</dbReference>
<proteinExistence type="predicted"/>
<dbReference type="Proteomes" id="UP000477849">
    <property type="component" value="Unassembled WGS sequence"/>
</dbReference>
<name>A0A6M1RUE0_9HYPH</name>
<evidence type="ECO:0000313" key="2">
    <source>
        <dbReference type="Proteomes" id="UP000477849"/>
    </source>
</evidence>
<dbReference type="RefSeq" id="WP_163902203.1">
    <property type="nucleotide sequence ID" value="NZ_CP048427.1"/>
</dbReference>
<evidence type="ECO:0000313" key="1">
    <source>
        <dbReference type="EMBL" id="NGO65324.1"/>
    </source>
</evidence>
<sequence length="71" mass="7685">MERLSKDGLMKVTEAAPDPGVAPCSIGRRKRNRALCDLAIGDKLGGHDLFEIKIIASAIPITGTDMSRYSR</sequence>